<dbReference type="Proteomes" id="UP001360560">
    <property type="component" value="Unassembled WGS sequence"/>
</dbReference>
<dbReference type="GeneID" id="90075815"/>
<reference evidence="2 3" key="1">
    <citation type="journal article" date="2023" name="Elife">
        <title>Identification of key yeast species and microbe-microbe interactions impacting larval growth of Drosophila in the wild.</title>
        <authorList>
            <person name="Mure A."/>
            <person name="Sugiura Y."/>
            <person name="Maeda R."/>
            <person name="Honda K."/>
            <person name="Sakurai N."/>
            <person name="Takahashi Y."/>
            <person name="Watada M."/>
            <person name="Katoh T."/>
            <person name="Gotoh A."/>
            <person name="Gotoh Y."/>
            <person name="Taniguchi I."/>
            <person name="Nakamura K."/>
            <person name="Hayashi T."/>
            <person name="Katayama T."/>
            <person name="Uemura T."/>
            <person name="Hattori Y."/>
        </authorList>
    </citation>
    <scope>NUCLEOTIDE SEQUENCE [LARGE SCALE GENOMIC DNA]</scope>
    <source>
        <strain evidence="2 3">SC-9</strain>
    </source>
</reference>
<proteinExistence type="predicted"/>
<comment type="caution">
    <text evidence="2">The sequence shown here is derived from an EMBL/GenBank/DDBJ whole genome shotgun (WGS) entry which is preliminary data.</text>
</comment>
<evidence type="ECO:0000313" key="2">
    <source>
        <dbReference type="EMBL" id="GMM37840.1"/>
    </source>
</evidence>
<accession>A0AAV5QSE2</accession>
<dbReference type="EMBL" id="BTFZ01000012">
    <property type="protein sequence ID" value="GMM37840.1"/>
    <property type="molecule type" value="Genomic_DNA"/>
</dbReference>
<organism evidence="2 3">
    <name type="scientific">Saccharomycopsis crataegensis</name>
    <dbReference type="NCBI Taxonomy" id="43959"/>
    <lineage>
        <taxon>Eukaryota</taxon>
        <taxon>Fungi</taxon>
        <taxon>Dikarya</taxon>
        <taxon>Ascomycota</taxon>
        <taxon>Saccharomycotina</taxon>
        <taxon>Saccharomycetes</taxon>
        <taxon>Saccharomycopsidaceae</taxon>
        <taxon>Saccharomycopsis</taxon>
    </lineage>
</organism>
<evidence type="ECO:0000313" key="3">
    <source>
        <dbReference type="Proteomes" id="UP001360560"/>
    </source>
</evidence>
<evidence type="ECO:0000256" key="1">
    <source>
        <dbReference type="SAM" id="MobiDB-lite"/>
    </source>
</evidence>
<feature type="region of interest" description="Disordered" evidence="1">
    <location>
        <begin position="45"/>
        <end position="65"/>
    </location>
</feature>
<dbReference type="AlphaFoldDB" id="A0AAV5QSE2"/>
<gene>
    <name evidence="2" type="ORF">DASC09_051650</name>
</gene>
<dbReference type="RefSeq" id="XP_064854836.1">
    <property type="nucleotide sequence ID" value="XM_064998764.1"/>
</dbReference>
<name>A0AAV5QSE2_9ASCO</name>
<keyword evidence="3" id="KW-1185">Reference proteome</keyword>
<protein>
    <submittedName>
        <fullName evidence="2">Uncharacterized protein</fullName>
    </submittedName>
</protein>
<sequence>MLPQNHPDYLPRAPKALDFIRNQLQSKGYDLDGVSNEVSKQYIHKQRNQKVPGKMHGGANKTQENPASLRQKQYFQGNIQEQRACIRCSESVFGERFHHRQYFDNIYSENEEEEEDYDYGDQEYTGLIELSRNNATRDSNSFWYNVLFGGSSCQNKKNSIYNTHKSKQHSHSKEFFPEFLSEIHSHKTGSSFTELKDPKRAKSRSSSYFWNSFFCPPHR</sequence>